<dbReference type="PANTHER" id="PTHR40942">
    <property type="match status" value="1"/>
</dbReference>
<feature type="chain" id="PRO_5015718976" evidence="7">
    <location>
        <begin position="24"/>
        <end position="142"/>
    </location>
</feature>
<keyword evidence="3 6" id="KW-0479">Metal-binding</keyword>
<dbReference type="Proteomes" id="UP000245887">
    <property type="component" value="Unassembled WGS sequence"/>
</dbReference>
<feature type="signal peptide" evidence="7">
    <location>
        <begin position="1"/>
        <end position="23"/>
    </location>
</feature>
<keyword evidence="1" id="KW-0813">Transport</keyword>
<evidence type="ECO:0000256" key="2">
    <source>
        <dbReference type="ARBA" id="ARBA00022617"/>
    </source>
</evidence>
<dbReference type="PROSITE" id="PS51007">
    <property type="entry name" value="CYTC"/>
    <property type="match status" value="1"/>
</dbReference>
<evidence type="ECO:0000259" key="8">
    <source>
        <dbReference type="PROSITE" id="PS51007"/>
    </source>
</evidence>
<dbReference type="AlphaFoldDB" id="A0A2U1CXF8"/>
<keyword evidence="7" id="KW-0732">Signal</keyword>
<dbReference type="Gene3D" id="1.10.760.10">
    <property type="entry name" value="Cytochrome c-like domain"/>
    <property type="match status" value="1"/>
</dbReference>
<dbReference type="GO" id="GO:0020037">
    <property type="term" value="F:heme binding"/>
    <property type="evidence" value="ECO:0007669"/>
    <property type="project" value="InterPro"/>
</dbReference>
<dbReference type="PANTHER" id="PTHR40942:SF4">
    <property type="entry name" value="CYTOCHROME C5"/>
    <property type="match status" value="1"/>
</dbReference>
<accession>A0A2U1CXF8</accession>
<feature type="domain" description="Cytochrome c" evidence="8">
    <location>
        <begin position="61"/>
        <end position="141"/>
    </location>
</feature>
<evidence type="ECO:0000313" key="9">
    <source>
        <dbReference type="EMBL" id="PVY76898.1"/>
    </source>
</evidence>
<keyword evidence="5 6" id="KW-0408">Iron</keyword>
<evidence type="ECO:0000256" key="5">
    <source>
        <dbReference type="ARBA" id="ARBA00023004"/>
    </source>
</evidence>
<dbReference type="Pfam" id="PF13442">
    <property type="entry name" value="Cytochrome_CBB3"/>
    <property type="match status" value="1"/>
</dbReference>
<proteinExistence type="predicted"/>
<dbReference type="SUPFAM" id="SSF46626">
    <property type="entry name" value="Cytochrome c"/>
    <property type="match status" value="1"/>
</dbReference>
<reference evidence="9 10" key="1">
    <citation type="submission" date="2018-04" db="EMBL/GenBank/DDBJ databases">
        <title>Genomic Encyclopedia of Type Strains, Phase IV (KMG-IV): sequencing the most valuable type-strain genomes for metagenomic binning, comparative biology and taxonomic classification.</title>
        <authorList>
            <person name="Goeker M."/>
        </authorList>
    </citation>
    <scope>NUCLEOTIDE SEQUENCE [LARGE SCALE GENOMIC DNA]</scope>
    <source>
        <strain evidence="9 10">DSM 28688</strain>
    </source>
</reference>
<keyword evidence="2 6" id="KW-0349">Heme</keyword>
<dbReference type="GO" id="GO:0005506">
    <property type="term" value="F:iron ion binding"/>
    <property type="evidence" value="ECO:0007669"/>
    <property type="project" value="InterPro"/>
</dbReference>
<sequence>MKMMRVLMAALLASGLLTGAVMASVEDQIRSRVEPVGQVCVDGEDCGDIVTSAAPAAAESSGPRSGDEVYGAVCASCHDAGVAGAPVKGNQDQWGARIDKGLDTLVSHAINGFNAMPAKGGCGSCSDEEIEKAVQVMVDAVQ</sequence>
<evidence type="ECO:0000256" key="7">
    <source>
        <dbReference type="SAM" id="SignalP"/>
    </source>
</evidence>
<evidence type="ECO:0000256" key="6">
    <source>
        <dbReference type="PROSITE-ProRule" id="PRU00433"/>
    </source>
</evidence>
<dbReference type="InterPro" id="IPR002323">
    <property type="entry name" value="Cyt_CIE"/>
</dbReference>
<evidence type="ECO:0000256" key="1">
    <source>
        <dbReference type="ARBA" id="ARBA00022448"/>
    </source>
</evidence>
<comment type="caution">
    <text evidence="9">The sequence shown here is derived from an EMBL/GenBank/DDBJ whole genome shotgun (WGS) entry which is preliminary data.</text>
</comment>
<dbReference type="InterPro" id="IPR009056">
    <property type="entry name" value="Cyt_c-like_dom"/>
</dbReference>
<organism evidence="9 10">
    <name type="scientific">Tamilnaduibacter salinus</name>
    <dbReference type="NCBI Taxonomy" id="1484056"/>
    <lineage>
        <taxon>Bacteria</taxon>
        <taxon>Pseudomonadati</taxon>
        <taxon>Pseudomonadota</taxon>
        <taxon>Gammaproteobacteria</taxon>
        <taxon>Pseudomonadales</taxon>
        <taxon>Marinobacteraceae</taxon>
        <taxon>Tamilnaduibacter</taxon>
    </lineage>
</organism>
<dbReference type="InterPro" id="IPR036909">
    <property type="entry name" value="Cyt_c-like_dom_sf"/>
</dbReference>
<evidence type="ECO:0000313" key="10">
    <source>
        <dbReference type="Proteomes" id="UP000245887"/>
    </source>
</evidence>
<protein>
    <submittedName>
        <fullName evidence="9">Cytochrome c5</fullName>
    </submittedName>
</protein>
<evidence type="ECO:0000256" key="4">
    <source>
        <dbReference type="ARBA" id="ARBA00022982"/>
    </source>
</evidence>
<dbReference type="PRINTS" id="PR00607">
    <property type="entry name" value="CYTCHROMECIE"/>
</dbReference>
<keyword evidence="4" id="KW-0249">Electron transport</keyword>
<dbReference type="GO" id="GO:0009055">
    <property type="term" value="F:electron transfer activity"/>
    <property type="evidence" value="ECO:0007669"/>
    <property type="project" value="InterPro"/>
</dbReference>
<gene>
    <name evidence="9" type="ORF">C8D92_104130</name>
</gene>
<dbReference type="EMBL" id="QEKQ01000004">
    <property type="protein sequence ID" value="PVY76898.1"/>
    <property type="molecule type" value="Genomic_DNA"/>
</dbReference>
<name>A0A2U1CXF8_9GAMM</name>
<evidence type="ECO:0000256" key="3">
    <source>
        <dbReference type="ARBA" id="ARBA00022723"/>
    </source>
</evidence>